<dbReference type="EMBL" id="QJNS01000130">
    <property type="protein sequence ID" value="RYO85714.1"/>
    <property type="molecule type" value="Genomic_DNA"/>
</dbReference>
<dbReference type="InterPro" id="IPR041698">
    <property type="entry name" value="Methyltransf_25"/>
</dbReference>
<dbReference type="SUPFAM" id="SSF53335">
    <property type="entry name" value="S-adenosyl-L-methionine-dependent methyltransferases"/>
    <property type="match status" value="1"/>
</dbReference>
<name>A0ABY0H5Y4_9PEZI</name>
<dbReference type="PANTHER" id="PTHR43591">
    <property type="entry name" value="METHYLTRANSFERASE"/>
    <property type="match status" value="1"/>
</dbReference>
<proteinExistence type="inferred from homology"/>
<organism evidence="3 4">
    <name type="scientific">Monosporascus cannonballus</name>
    <dbReference type="NCBI Taxonomy" id="155416"/>
    <lineage>
        <taxon>Eukaryota</taxon>
        <taxon>Fungi</taxon>
        <taxon>Dikarya</taxon>
        <taxon>Ascomycota</taxon>
        <taxon>Pezizomycotina</taxon>
        <taxon>Sordariomycetes</taxon>
        <taxon>Xylariomycetidae</taxon>
        <taxon>Xylariales</taxon>
        <taxon>Xylariales incertae sedis</taxon>
        <taxon>Monosporascus</taxon>
    </lineage>
</organism>
<evidence type="ECO:0000313" key="3">
    <source>
        <dbReference type="EMBL" id="RYO85714.1"/>
    </source>
</evidence>
<comment type="similarity">
    <text evidence="1">Belongs to the methyltransferase superfamily. LaeA methyltransferase family.</text>
</comment>
<sequence length="263" mass="29388">MSLSQQDRAKKDYDALARTYNNYGLLPSGQLESQLIKLALGNCEGLSILDLGGGTGLHAREAIDLGASSVDVVDVSREMLRIGEEIERRRARESKANNNTIRFFEADVSKPLSHLPLREDGYDVVMGNWIFSFADSMELLETIFSNIASYLRPGGRFVGVRDADPWSPALESGKYGGSCKWVERIPGGVKYMCTLHCTPPIEFEAACLEVIYSGSTDIYEKFGMVDVKTVPYERAEIMRRDPDFWRLFLERPSLAVVQAVKDS</sequence>
<protein>
    <recommendedName>
        <fullName evidence="2">Methyltransferase domain-containing protein</fullName>
    </recommendedName>
</protein>
<keyword evidence="4" id="KW-1185">Reference proteome</keyword>
<comment type="caution">
    <text evidence="3">The sequence shown here is derived from an EMBL/GenBank/DDBJ whole genome shotgun (WGS) entry which is preliminary data.</text>
</comment>
<dbReference type="Pfam" id="PF13649">
    <property type="entry name" value="Methyltransf_25"/>
    <property type="match status" value="1"/>
</dbReference>
<dbReference type="Proteomes" id="UP000294003">
    <property type="component" value="Unassembled WGS sequence"/>
</dbReference>
<reference evidence="3 4" key="1">
    <citation type="submission" date="2018-06" db="EMBL/GenBank/DDBJ databases">
        <title>Complete Genomes of Monosporascus.</title>
        <authorList>
            <person name="Robinson A.J."/>
            <person name="Natvig D.O."/>
        </authorList>
    </citation>
    <scope>NUCLEOTIDE SEQUENCE [LARGE SCALE GENOMIC DNA]</scope>
    <source>
        <strain evidence="3 4">CBS 609.92</strain>
    </source>
</reference>
<accession>A0ABY0H5Y4</accession>
<feature type="domain" description="Methyltransferase" evidence="2">
    <location>
        <begin position="48"/>
        <end position="155"/>
    </location>
</feature>
<evidence type="ECO:0000256" key="1">
    <source>
        <dbReference type="ARBA" id="ARBA00038158"/>
    </source>
</evidence>
<evidence type="ECO:0000259" key="2">
    <source>
        <dbReference type="Pfam" id="PF13649"/>
    </source>
</evidence>
<dbReference type="Gene3D" id="3.40.50.150">
    <property type="entry name" value="Vaccinia Virus protein VP39"/>
    <property type="match status" value="1"/>
</dbReference>
<evidence type="ECO:0000313" key="4">
    <source>
        <dbReference type="Proteomes" id="UP000294003"/>
    </source>
</evidence>
<dbReference type="CDD" id="cd02440">
    <property type="entry name" value="AdoMet_MTases"/>
    <property type="match status" value="1"/>
</dbReference>
<gene>
    <name evidence="3" type="ORF">DL762_005073</name>
</gene>
<dbReference type="InterPro" id="IPR029063">
    <property type="entry name" value="SAM-dependent_MTases_sf"/>
</dbReference>